<dbReference type="Proteomes" id="UP000193560">
    <property type="component" value="Unassembled WGS sequence"/>
</dbReference>
<feature type="compositionally biased region" description="Basic and acidic residues" evidence="2">
    <location>
        <begin position="257"/>
        <end position="276"/>
    </location>
</feature>
<evidence type="ECO:0000256" key="1">
    <source>
        <dbReference type="SAM" id="Coils"/>
    </source>
</evidence>
<dbReference type="OrthoDB" id="21214at2759"/>
<comment type="caution">
    <text evidence="3">The sequence shown here is derived from an EMBL/GenBank/DDBJ whole genome shotgun (WGS) entry which is preliminary data.</text>
</comment>
<dbReference type="PANTHER" id="PTHR39472">
    <property type="entry name" value="EXPRESSED PROTEIN"/>
    <property type="match status" value="1"/>
</dbReference>
<evidence type="ECO:0000313" key="3">
    <source>
        <dbReference type="EMBL" id="ORZ23439.1"/>
    </source>
</evidence>
<accession>A0A1X2IWK1</accession>
<evidence type="ECO:0000256" key="2">
    <source>
        <dbReference type="SAM" id="MobiDB-lite"/>
    </source>
</evidence>
<protein>
    <submittedName>
        <fullName evidence="3">Uncharacterized protein</fullName>
    </submittedName>
</protein>
<keyword evidence="4" id="KW-1185">Reference proteome</keyword>
<feature type="region of interest" description="Disordered" evidence="2">
    <location>
        <begin position="210"/>
        <end position="236"/>
    </location>
</feature>
<evidence type="ECO:0000313" key="4">
    <source>
        <dbReference type="Proteomes" id="UP000193560"/>
    </source>
</evidence>
<dbReference type="PANTHER" id="PTHR39472:SF1">
    <property type="entry name" value="EXPRESSED PROTEIN"/>
    <property type="match status" value="1"/>
</dbReference>
<reference evidence="3 4" key="1">
    <citation type="submission" date="2016-07" db="EMBL/GenBank/DDBJ databases">
        <title>Pervasive Adenine N6-methylation of Active Genes in Fungi.</title>
        <authorList>
            <consortium name="DOE Joint Genome Institute"/>
            <person name="Mondo S.J."/>
            <person name="Dannebaum R.O."/>
            <person name="Kuo R.C."/>
            <person name="Labutti K."/>
            <person name="Haridas S."/>
            <person name="Kuo A."/>
            <person name="Salamov A."/>
            <person name="Ahrendt S.R."/>
            <person name="Lipzen A."/>
            <person name="Sullivan W."/>
            <person name="Andreopoulos W.B."/>
            <person name="Clum A."/>
            <person name="Lindquist E."/>
            <person name="Daum C."/>
            <person name="Ramamoorthy G.K."/>
            <person name="Gryganskyi A."/>
            <person name="Culley D."/>
            <person name="Magnuson J.K."/>
            <person name="James T.Y."/>
            <person name="O'Malley M.A."/>
            <person name="Stajich J.E."/>
            <person name="Spatafora J.W."/>
            <person name="Visel A."/>
            <person name="Grigoriev I.V."/>
        </authorList>
    </citation>
    <scope>NUCLEOTIDE SEQUENCE [LARGE SCALE GENOMIC DNA]</scope>
    <source>
        <strain evidence="3 4">NRRL 1336</strain>
    </source>
</reference>
<feature type="coiled-coil region" evidence="1">
    <location>
        <begin position="84"/>
        <end position="118"/>
    </location>
</feature>
<organism evidence="3 4">
    <name type="scientific">Absidia repens</name>
    <dbReference type="NCBI Taxonomy" id="90262"/>
    <lineage>
        <taxon>Eukaryota</taxon>
        <taxon>Fungi</taxon>
        <taxon>Fungi incertae sedis</taxon>
        <taxon>Mucoromycota</taxon>
        <taxon>Mucoromycotina</taxon>
        <taxon>Mucoromycetes</taxon>
        <taxon>Mucorales</taxon>
        <taxon>Cunninghamellaceae</taxon>
        <taxon>Absidia</taxon>
    </lineage>
</organism>
<dbReference type="AlphaFoldDB" id="A0A1X2IWK1"/>
<sequence>MTDDDLIQRIWKLSNDLATQQQTNHDLASGIKTQINQLQTQNTSNDGYNQDFEMDGYDHLPELLPDNSIDTNNAEFLKSISSKHSKLLQEHSQSKARNQELEQECAELQDLVKQYESSLELIAGKLRTHSHISSERELRLRREYEALLDAEKDTTTSLFMENAFLQSQLVKLSEMLRNTYEQDTTMVVVDTQLHQLMTENQGLRAMLKISEQQPNSPSASASPSVCRQKPSSTSLSSPAFAFLSKQSTTPALQVGKSSDRVMQDYFSDRSDSSDSS</sequence>
<feature type="region of interest" description="Disordered" evidence="2">
    <location>
        <begin position="248"/>
        <end position="276"/>
    </location>
</feature>
<gene>
    <name evidence="3" type="ORF">BCR42DRAFT_404771</name>
</gene>
<dbReference type="EMBL" id="MCGE01000003">
    <property type="protein sequence ID" value="ORZ23439.1"/>
    <property type="molecule type" value="Genomic_DNA"/>
</dbReference>
<proteinExistence type="predicted"/>
<keyword evidence="1" id="KW-0175">Coiled coil</keyword>
<name>A0A1X2IWK1_9FUNG</name>